<protein>
    <submittedName>
        <fullName evidence="1">Uncharacterized protein</fullName>
    </submittedName>
</protein>
<gene>
    <name evidence="1" type="ORF">O9A_00156</name>
</gene>
<accession>A0A067WAJ1</accession>
<organism evidence="1 2">
    <name type="scientific">Bartonella koehlerae C-29</name>
    <dbReference type="NCBI Taxonomy" id="1134510"/>
    <lineage>
        <taxon>Bacteria</taxon>
        <taxon>Pseudomonadati</taxon>
        <taxon>Pseudomonadota</taxon>
        <taxon>Alphaproteobacteria</taxon>
        <taxon>Hyphomicrobiales</taxon>
        <taxon>Bartonellaceae</taxon>
        <taxon>Bartonella</taxon>
    </lineage>
</organism>
<dbReference type="Proteomes" id="UP000027015">
    <property type="component" value="Unassembled WGS sequence"/>
</dbReference>
<comment type="caution">
    <text evidence="1">The sequence shown here is derived from an EMBL/GenBank/DDBJ whole genome shotgun (WGS) entry which is preliminary data.</text>
</comment>
<proteinExistence type="predicted"/>
<reference evidence="1 2" key="1">
    <citation type="submission" date="2012-04" db="EMBL/GenBank/DDBJ databases">
        <title>The Genome Sequence of Bartonella koehlerae C-29.</title>
        <authorList>
            <consortium name="The Broad Institute Genome Sequencing Platform"/>
            <consortium name="The Broad Institute Genome Sequencing Center for Infectious Disease"/>
            <person name="Feldgarden M."/>
            <person name="Kirby J."/>
            <person name="Kosoy M."/>
            <person name="Birtles R."/>
            <person name="Probert W.S."/>
            <person name="Chiaraviglio L."/>
            <person name="Walker B."/>
            <person name="Young S.K."/>
            <person name="Zeng Q."/>
            <person name="Gargeya S."/>
            <person name="Fitzgerald M."/>
            <person name="Haas B."/>
            <person name="Abouelleil A."/>
            <person name="Alvarado L."/>
            <person name="Arachchi H.M."/>
            <person name="Berlin A.M."/>
            <person name="Chapman S.B."/>
            <person name="Goldberg J."/>
            <person name="Griggs A."/>
            <person name="Gujja S."/>
            <person name="Hansen M."/>
            <person name="Howarth C."/>
            <person name="Imamovic A."/>
            <person name="Larimer J."/>
            <person name="McCowen C."/>
            <person name="Montmayeur A."/>
            <person name="Murphy C."/>
            <person name="Neiman D."/>
            <person name="Pearson M."/>
            <person name="Priest M."/>
            <person name="Roberts A."/>
            <person name="Saif S."/>
            <person name="Shea T."/>
            <person name="Sisk P."/>
            <person name="Sykes S."/>
            <person name="Wortman J."/>
            <person name="Nusbaum C."/>
            <person name="Birren B."/>
        </authorList>
    </citation>
    <scope>NUCLEOTIDE SEQUENCE [LARGE SCALE GENOMIC DNA]</scope>
    <source>
        <strain evidence="1 2">C-29</strain>
    </source>
</reference>
<name>A0A067WAJ1_9HYPH</name>
<sequence length="57" mass="6517">MTATPLIFGDNAKSCAHEANAVFASMNDEKLFGKTFFIIVFHERYKMTFKLTIRLLS</sequence>
<evidence type="ECO:0000313" key="2">
    <source>
        <dbReference type="Proteomes" id="UP000027015"/>
    </source>
</evidence>
<evidence type="ECO:0000313" key="1">
    <source>
        <dbReference type="EMBL" id="KEC55931.1"/>
    </source>
</evidence>
<dbReference type="AlphaFoldDB" id="A0A067WAJ1"/>
<dbReference type="EMBL" id="AHPL01000003">
    <property type="protein sequence ID" value="KEC55931.1"/>
    <property type="molecule type" value="Genomic_DNA"/>
</dbReference>
<dbReference type="HOGENOM" id="CLU_2987363_0_0_5"/>
<dbReference type="PATRIC" id="fig|1134510.3.peg.209"/>
<keyword evidence="2" id="KW-1185">Reference proteome</keyword>